<proteinExistence type="predicted"/>
<name>A0A0V1ID99_TRIPS</name>
<evidence type="ECO:0000313" key="2">
    <source>
        <dbReference type="Proteomes" id="UP000054805"/>
    </source>
</evidence>
<dbReference type="EMBL" id="JYDS01000227">
    <property type="protein sequence ID" value="KRZ20812.1"/>
    <property type="molecule type" value="Genomic_DNA"/>
</dbReference>
<dbReference type="Proteomes" id="UP000054805">
    <property type="component" value="Unassembled WGS sequence"/>
</dbReference>
<gene>
    <name evidence="1" type="ORF">T4B_209</name>
</gene>
<dbReference type="AlphaFoldDB" id="A0A0V1ID99"/>
<comment type="caution">
    <text evidence="1">The sequence shown here is derived from an EMBL/GenBank/DDBJ whole genome shotgun (WGS) entry which is preliminary data.</text>
</comment>
<organism evidence="1 2">
    <name type="scientific">Trichinella pseudospiralis</name>
    <name type="common">Parasitic roundworm</name>
    <dbReference type="NCBI Taxonomy" id="6337"/>
    <lineage>
        <taxon>Eukaryota</taxon>
        <taxon>Metazoa</taxon>
        <taxon>Ecdysozoa</taxon>
        <taxon>Nematoda</taxon>
        <taxon>Enoplea</taxon>
        <taxon>Dorylaimia</taxon>
        <taxon>Trichinellida</taxon>
        <taxon>Trichinellidae</taxon>
        <taxon>Trichinella</taxon>
    </lineage>
</organism>
<accession>A0A0V1ID99</accession>
<keyword evidence="2" id="KW-1185">Reference proteome</keyword>
<protein>
    <submittedName>
        <fullName evidence="1">Uncharacterized protein</fullName>
    </submittedName>
</protein>
<evidence type="ECO:0000313" key="1">
    <source>
        <dbReference type="EMBL" id="KRZ20812.1"/>
    </source>
</evidence>
<sequence>MTIISSSTNVVDEKNLVYRIRLTSKKEYLHFSMRPVLLGKRTTYHYGRDSIIKMLLKRFARSKLMKTVNWLINEKKIEK</sequence>
<reference evidence="1 2" key="1">
    <citation type="submission" date="2015-01" db="EMBL/GenBank/DDBJ databases">
        <title>Evolution of Trichinella species and genotypes.</title>
        <authorList>
            <person name="Korhonen P.K."/>
            <person name="Edoardo P."/>
            <person name="Giuseppe L.R."/>
            <person name="Gasser R.B."/>
        </authorList>
    </citation>
    <scope>NUCLEOTIDE SEQUENCE [LARGE SCALE GENOMIC DNA]</scope>
    <source>
        <strain evidence="1">ISS588</strain>
    </source>
</reference>